<dbReference type="InterPro" id="IPR036855">
    <property type="entry name" value="Znf_CCCH_sf"/>
</dbReference>
<evidence type="ECO:0000256" key="1">
    <source>
        <dbReference type="ARBA" id="ARBA00003777"/>
    </source>
</evidence>
<evidence type="ECO:0000256" key="7">
    <source>
        <dbReference type="PROSITE-ProRule" id="PRU00723"/>
    </source>
</evidence>
<dbReference type="OrthoDB" id="25761at2759"/>
<keyword evidence="8" id="KW-0238">DNA-binding</keyword>
<comment type="subunit">
    <text evidence="8">Associated with the spliceosome.</text>
</comment>
<comment type="similarity">
    <text evidence="2 8">Belongs to the CWC24 family.</text>
</comment>
<dbReference type="InterPro" id="IPR039971">
    <property type="entry name" value="CWC24-like"/>
</dbReference>
<evidence type="ECO:0000313" key="13">
    <source>
        <dbReference type="EMBL" id="RHZ53024.1"/>
    </source>
</evidence>
<dbReference type="Proteomes" id="UP000266861">
    <property type="component" value="Unassembled WGS sequence"/>
</dbReference>
<dbReference type="GO" id="GO:0034247">
    <property type="term" value="P:snoRNA splicing"/>
    <property type="evidence" value="ECO:0007669"/>
    <property type="project" value="TreeGrafter"/>
</dbReference>
<keyword evidence="8" id="KW-0508">mRNA splicing</keyword>
<evidence type="ECO:0000256" key="9">
    <source>
        <dbReference type="SAM" id="MobiDB-lite"/>
    </source>
</evidence>
<feature type="zinc finger region" description="C3H1-type" evidence="7">
    <location>
        <begin position="174"/>
        <end position="202"/>
    </location>
</feature>
<evidence type="ECO:0000256" key="5">
    <source>
        <dbReference type="ARBA" id="ARBA00022833"/>
    </source>
</evidence>
<feature type="domain" description="C3H1-type" evidence="11">
    <location>
        <begin position="174"/>
        <end position="202"/>
    </location>
</feature>
<keyword evidence="8" id="KW-0539">Nucleus</keyword>
<dbReference type="AlphaFoldDB" id="A0A397GTZ4"/>
<dbReference type="InterPro" id="IPR001876">
    <property type="entry name" value="Znf_RanBP2"/>
</dbReference>
<evidence type="ECO:0000259" key="12">
    <source>
        <dbReference type="PROSITE" id="PS50199"/>
    </source>
</evidence>
<evidence type="ECO:0000259" key="10">
    <source>
        <dbReference type="PROSITE" id="PS50089"/>
    </source>
</evidence>
<dbReference type="PANTHER" id="PTHR12930:SF0">
    <property type="entry name" value="RING FINGER PROTEIN 113B"/>
    <property type="match status" value="1"/>
</dbReference>
<dbReference type="Pfam" id="PF13923">
    <property type="entry name" value="zf-C3HC4_2"/>
    <property type="match status" value="1"/>
</dbReference>
<feature type="region of interest" description="Disordered" evidence="9">
    <location>
        <begin position="34"/>
        <end position="53"/>
    </location>
</feature>
<dbReference type="PROSITE" id="PS50089">
    <property type="entry name" value="ZF_RING_2"/>
    <property type="match status" value="1"/>
</dbReference>
<dbReference type="PANTHER" id="PTHR12930">
    <property type="entry name" value="ZINC FINGER PROTEIN 183"/>
    <property type="match status" value="1"/>
</dbReference>
<dbReference type="PROSITE" id="PS50199">
    <property type="entry name" value="ZF_RANBP2_2"/>
    <property type="match status" value="1"/>
</dbReference>
<comment type="subcellular location">
    <subcellularLocation>
        <location evidence="8">Nucleus</location>
    </subcellularLocation>
</comment>
<dbReference type="SUPFAM" id="SSF90229">
    <property type="entry name" value="CCCH zinc finger"/>
    <property type="match status" value="1"/>
</dbReference>
<reference evidence="13 14" key="1">
    <citation type="submission" date="2018-08" db="EMBL/GenBank/DDBJ databases">
        <title>Genome and evolution of the arbuscular mycorrhizal fungus Diversispora epigaea (formerly Glomus versiforme) and its bacterial endosymbionts.</title>
        <authorList>
            <person name="Sun X."/>
            <person name="Fei Z."/>
            <person name="Harrison M."/>
        </authorList>
    </citation>
    <scope>NUCLEOTIDE SEQUENCE [LARGE SCALE GENOMIC DNA]</scope>
    <source>
        <strain evidence="13 14">IT104</strain>
    </source>
</reference>
<evidence type="ECO:0000256" key="4">
    <source>
        <dbReference type="ARBA" id="ARBA00022771"/>
    </source>
</evidence>
<evidence type="ECO:0000256" key="8">
    <source>
        <dbReference type="RuleBase" id="RU367110"/>
    </source>
</evidence>
<dbReference type="InterPro" id="IPR017907">
    <property type="entry name" value="Znf_RING_CS"/>
</dbReference>
<dbReference type="InterPro" id="IPR000571">
    <property type="entry name" value="Znf_CCCH"/>
</dbReference>
<keyword evidence="4 6" id="KW-0863">Zinc-finger</keyword>
<dbReference type="EMBL" id="PQFF01000396">
    <property type="protein sequence ID" value="RHZ53024.1"/>
    <property type="molecule type" value="Genomic_DNA"/>
</dbReference>
<feature type="domain" description="RanBP2-type" evidence="12">
    <location>
        <begin position="259"/>
        <end position="288"/>
    </location>
</feature>
<dbReference type="SMART" id="SM00184">
    <property type="entry name" value="RING"/>
    <property type="match status" value="1"/>
</dbReference>
<dbReference type="GO" id="GO:0005684">
    <property type="term" value="C:U2-type spliceosomal complex"/>
    <property type="evidence" value="ECO:0007669"/>
    <property type="project" value="TreeGrafter"/>
</dbReference>
<comment type="function">
    <text evidence="1 8">Involved in pre-mRNA splicing.</text>
</comment>
<evidence type="ECO:0000256" key="2">
    <source>
        <dbReference type="ARBA" id="ARBA00009161"/>
    </source>
</evidence>
<gene>
    <name evidence="13" type="ORF">Glove_452g10</name>
</gene>
<feature type="domain" description="RING-type" evidence="10">
    <location>
        <begin position="245"/>
        <end position="282"/>
    </location>
</feature>
<dbReference type="PROSITE" id="PS00518">
    <property type="entry name" value="ZF_RING_1"/>
    <property type="match status" value="1"/>
</dbReference>
<keyword evidence="8" id="KW-0507">mRNA processing</keyword>
<keyword evidence="8" id="KW-0747">Spliceosome</keyword>
<keyword evidence="3 7" id="KW-0479">Metal-binding</keyword>
<dbReference type="SUPFAM" id="SSF57850">
    <property type="entry name" value="RING/U-box"/>
    <property type="match status" value="1"/>
</dbReference>
<name>A0A397GTZ4_9GLOM</name>
<proteinExistence type="inferred from homology"/>
<protein>
    <recommendedName>
        <fullName evidence="8">Pre-mRNA-splicing factor CWC24</fullName>
    </recommendedName>
</protein>
<dbReference type="CDD" id="cd16539">
    <property type="entry name" value="RING-HC_RNF113A_B"/>
    <property type="match status" value="1"/>
</dbReference>
<dbReference type="Pfam" id="PF00642">
    <property type="entry name" value="zf-CCCH"/>
    <property type="match status" value="1"/>
</dbReference>
<dbReference type="GO" id="GO:0008270">
    <property type="term" value="F:zinc ion binding"/>
    <property type="evidence" value="ECO:0007669"/>
    <property type="project" value="UniProtKB-KW"/>
</dbReference>
<sequence length="330" mass="37595">MSSNKDSIDNTFIPLNEDSSNVTFFKKKTKINKNVRKRKQSPNAEEEEGSAVITKERKLDTSNPFVQNTKKENRSVTEEIGVTFTASKSAVSSIPHDIATRTAEWETETDRDAQALLEKKLAAEEVDDNFYKGQNSYKTYIKKRDTAAGNAASSKIKAGPIRAPTNIRVTSRFDYQPDICKDYKETGYCGYGDSCKFLHDRGDYKTGWQLEKEWEDNQGNLRKDPNAFLVEDSDEESEEELPFACIICRQEFKNPVITKCGHYFCEKCALQNFSKSTRCYACGAPTNGIFNTAKNLVQKLEQKKKQLEKEEENGENEENEENEEKISLII</sequence>
<dbReference type="Gene3D" id="3.30.40.10">
    <property type="entry name" value="Zinc/RING finger domain, C3HC4 (zinc finger)"/>
    <property type="match status" value="1"/>
</dbReference>
<dbReference type="Gene3D" id="4.10.1000.10">
    <property type="entry name" value="Zinc finger, CCCH-type"/>
    <property type="match status" value="1"/>
</dbReference>
<dbReference type="STRING" id="1348612.A0A397GTZ4"/>
<evidence type="ECO:0000256" key="6">
    <source>
        <dbReference type="PROSITE-ProRule" id="PRU00322"/>
    </source>
</evidence>
<dbReference type="GO" id="GO:0006397">
    <property type="term" value="P:mRNA processing"/>
    <property type="evidence" value="ECO:0007669"/>
    <property type="project" value="UniProtKB-KW"/>
</dbReference>
<keyword evidence="14" id="KW-1185">Reference proteome</keyword>
<evidence type="ECO:0000259" key="11">
    <source>
        <dbReference type="PROSITE" id="PS50103"/>
    </source>
</evidence>
<dbReference type="InterPro" id="IPR001841">
    <property type="entry name" value="Znf_RING"/>
</dbReference>
<feature type="region of interest" description="Disordered" evidence="9">
    <location>
        <begin position="304"/>
        <end position="330"/>
    </location>
</feature>
<organism evidence="13 14">
    <name type="scientific">Diversispora epigaea</name>
    <dbReference type="NCBI Taxonomy" id="1348612"/>
    <lineage>
        <taxon>Eukaryota</taxon>
        <taxon>Fungi</taxon>
        <taxon>Fungi incertae sedis</taxon>
        <taxon>Mucoromycota</taxon>
        <taxon>Glomeromycotina</taxon>
        <taxon>Glomeromycetes</taxon>
        <taxon>Diversisporales</taxon>
        <taxon>Diversisporaceae</taxon>
        <taxon>Diversispora</taxon>
    </lineage>
</organism>
<dbReference type="FunFam" id="3.30.40.10:FF:000045">
    <property type="entry name" value="RING finger protein 113A"/>
    <property type="match status" value="1"/>
</dbReference>
<dbReference type="PROSITE" id="PS50103">
    <property type="entry name" value="ZF_C3H1"/>
    <property type="match status" value="1"/>
</dbReference>
<dbReference type="GO" id="GO:0003677">
    <property type="term" value="F:DNA binding"/>
    <property type="evidence" value="ECO:0007669"/>
    <property type="project" value="UniProtKB-UniRule"/>
</dbReference>
<dbReference type="InterPro" id="IPR013083">
    <property type="entry name" value="Znf_RING/FYVE/PHD"/>
</dbReference>
<feature type="compositionally biased region" description="Acidic residues" evidence="9">
    <location>
        <begin position="309"/>
        <end position="323"/>
    </location>
</feature>
<evidence type="ECO:0000313" key="14">
    <source>
        <dbReference type="Proteomes" id="UP000266861"/>
    </source>
</evidence>
<dbReference type="SMART" id="SM00356">
    <property type="entry name" value="ZnF_C3H1"/>
    <property type="match status" value="1"/>
</dbReference>
<evidence type="ECO:0000256" key="3">
    <source>
        <dbReference type="ARBA" id="ARBA00022723"/>
    </source>
</evidence>
<comment type="caution">
    <text evidence="13">The sequence shown here is derived from an EMBL/GenBank/DDBJ whole genome shotgun (WGS) entry which is preliminary data.</text>
</comment>
<accession>A0A397GTZ4</accession>
<keyword evidence="5 7" id="KW-0862">Zinc</keyword>